<proteinExistence type="predicted"/>
<evidence type="ECO:0000313" key="3">
    <source>
        <dbReference type="Proteomes" id="UP000410492"/>
    </source>
</evidence>
<reference evidence="2 3" key="1">
    <citation type="submission" date="2019-01" db="EMBL/GenBank/DDBJ databases">
        <authorList>
            <person name="Sayadi A."/>
        </authorList>
    </citation>
    <scope>NUCLEOTIDE SEQUENCE [LARGE SCALE GENOMIC DNA]</scope>
</reference>
<evidence type="ECO:0000313" key="2">
    <source>
        <dbReference type="EMBL" id="VEN60169.1"/>
    </source>
</evidence>
<keyword evidence="1" id="KW-0812">Transmembrane</keyword>
<dbReference type="Proteomes" id="UP000410492">
    <property type="component" value="Unassembled WGS sequence"/>
</dbReference>
<evidence type="ECO:0000256" key="1">
    <source>
        <dbReference type="SAM" id="Phobius"/>
    </source>
</evidence>
<dbReference type="AlphaFoldDB" id="A0A653DJI0"/>
<protein>
    <submittedName>
        <fullName evidence="2">Uncharacterized protein</fullName>
    </submittedName>
</protein>
<keyword evidence="1" id="KW-1133">Transmembrane helix</keyword>
<accession>A0A653DJI0</accession>
<keyword evidence="3" id="KW-1185">Reference proteome</keyword>
<gene>
    <name evidence="2" type="ORF">CALMAC_LOCUS17946</name>
</gene>
<organism evidence="2 3">
    <name type="scientific">Callosobruchus maculatus</name>
    <name type="common">Southern cowpea weevil</name>
    <name type="synonym">Pulse bruchid</name>
    <dbReference type="NCBI Taxonomy" id="64391"/>
    <lineage>
        <taxon>Eukaryota</taxon>
        <taxon>Metazoa</taxon>
        <taxon>Ecdysozoa</taxon>
        <taxon>Arthropoda</taxon>
        <taxon>Hexapoda</taxon>
        <taxon>Insecta</taxon>
        <taxon>Pterygota</taxon>
        <taxon>Neoptera</taxon>
        <taxon>Endopterygota</taxon>
        <taxon>Coleoptera</taxon>
        <taxon>Polyphaga</taxon>
        <taxon>Cucujiformia</taxon>
        <taxon>Chrysomeloidea</taxon>
        <taxon>Chrysomelidae</taxon>
        <taxon>Bruchinae</taxon>
        <taxon>Bruchini</taxon>
        <taxon>Callosobruchus</taxon>
    </lineage>
</organism>
<feature type="non-terminal residue" evidence="2">
    <location>
        <position position="1"/>
    </location>
</feature>
<name>A0A653DJI0_CALMS</name>
<sequence>PKTYWTGRENNSSVWRQISANYGDLLLLLVGVVYLL</sequence>
<feature type="transmembrane region" description="Helical" evidence="1">
    <location>
        <begin position="14"/>
        <end position="35"/>
    </location>
</feature>
<keyword evidence="1" id="KW-0472">Membrane</keyword>
<dbReference type="EMBL" id="CAACVG010012380">
    <property type="protein sequence ID" value="VEN60169.1"/>
    <property type="molecule type" value="Genomic_DNA"/>
</dbReference>